<proteinExistence type="predicted"/>
<dbReference type="Proteomes" id="UP000295807">
    <property type="component" value="Unassembled WGS sequence"/>
</dbReference>
<organism evidence="2 3">
    <name type="scientific">Anseongella ginsenosidimutans</name>
    <dbReference type="NCBI Taxonomy" id="496056"/>
    <lineage>
        <taxon>Bacteria</taxon>
        <taxon>Pseudomonadati</taxon>
        <taxon>Bacteroidota</taxon>
        <taxon>Sphingobacteriia</taxon>
        <taxon>Sphingobacteriales</taxon>
        <taxon>Sphingobacteriaceae</taxon>
        <taxon>Anseongella</taxon>
    </lineage>
</organism>
<keyword evidence="3" id="KW-1185">Reference proteome</keyword>
<dbReference type="EMBL" id="SMAD01000007">
    <property type="protein sequence ID" value="TCS86540.1"/>
    <property type="molecule type" value="Genomic_DNA"/>
</dbReference>
<feature type="region of interest" description="Disordered" evidence="1">
    <location>
        <begin position="1"/>
        <end position="46"/>
    </location>
</feature>
<evidence type="ECO:0000256" key="1">
    <source>
        <dbReference type="SAM" id="MobiDB-lite"/>
    </source>
</evidence>
<protein>
    <submittedName>
        <fullName evidence="2">Uncharacterized protein</fullName>
    </submittedName>
</protein>
<gene>
    <name evidence="2" type="ORF">EDD80_10773</name>
</gene>
<dbReference type="AlphaFoldDB" id="A0A4R3KPG2"/>
<name>A0A4R3KPG2_9SPHI</name>
<comment type="caution">
    <text evidence="2">The sequence shown here is derived from an EMBL/GenBank/DDBJ whole genome shotgun (WGS) entry which is preliminary data.</text>
</comment>
<sequence length="46" mass="4894">MKKIPPGEGAADRGSPDRSWRAGVAGLLGNHYESKSTGKPSEEIKK</sequence>
<dbReference type="RefSeq" id="WP_158640596.1">
    <property type="nucleotide sequence ID" value="NZ_CP042432.1"/>
</dbReference>
<reference evidence="2 3" key="1">
    <citation type="submission" date="2019-03" db="EMBL/GenBank/DDBJ databases">
        <title>Genomic Encyclopedia of Type Strains, Phase IV (KMG-IV): sequencing the most valuable type-strain genomes for metagenomic binning, comparative biology and taxonomic classification.</title>
        <authorList>
            <person name="Goeker M."/>
        </authorList>
    </citation>
    <scope>NUCLEOTIDE SEQUENCE [LARGE SCALE GENOMIC DNA]</scope>
    <source>
        <strain evidence="2 3">DSM 21100</strain>
    </source>
</reference>
<evidence type="ECO:0000313" key="3">
    <source>
        <dbReference type="Proteomes" id="UP000295807"/>
    </source>
</evidence>
<feature type="compositionally biased region" description="Basic and acidic residues" evidence="1">
    <location>
        <begin position="32"/>
        <end position="46"/>
    </location>
</feature>
<evidence type="ECO:0000313" key="2">
    <source>
        <dbReference type="EMBL" id="TCS86540.1"/>
    </source>
</evidence>
<feature type="compositionally biased region" description="Basic and acidic residues" evidence="1">
    <location>
        <begin position="10"/>
        <end position="20"/>
    </location>
</feature>
<accession>A0A4R3KPG2</accession>